<name>A0A378I2F9_9GAMM</name>
<reference evidence="3 4" key="1">
    <citation type="submission" date="2018-06" db="EMBL/GenBank/DDBJ databases">
        <authorList>
            <consortium name="Pathogen Informatics"/>
            <person name="Doyle S."/>
        </authorList>
    </citation>
    <scope>NUCLEOTIDE SEQUENCE [LARGE SCALE GENOMIC DNA]</scope>
    <source>
        <strain evidence="3 4">NCTC13315</strain>
    </source>
</reference>
<proteinExistence type="predicted"/>
<feature type="transmembrane region" description="Helical" evidence="1">
    <location>
        <begin position="138"/>
        <end position="160"/>
    </location>
</feature>
<dbReference type="InterPro" id="IPR026841">
    <property type="entry name" value="Aur1/Ipt1"/>
</dbReference>
<dbReference type="Proteomes" id="UP000254968">
    <property type="component" value="Unassembled WGS sequence"/>
</dbReference>
<keyword evidence="1" id="KW-1133">Transmembrane helix</keyword>
<keyword evidence="4" id="KW-1185">Reference proteome</keyword>
<sequence length="304" mass="34861">MKLLSFDTLERPARTCSIIAGLIACLLASIAFYINSHYYHYLGNNYFPPFALWAGFCLILILLGLRLQFSHNDYFIEIARAFAGIYLTMAVIAIATNATQYTPFAPIDKYIVNLEARFYIDLPALMAWTVKHPFLKRALAMAYDSLAWQMGFLPLLIALLGQFSKVWQYYCLLLISVIIGFTFYYFFPTTAPASILKSPFFIPEQYMTGIKFHQIHSHQRPTSVDGGMIALPSFHIIWAWLCLYLVRGFKPLFFLLLPINILLALSSVLLGWHYPLDLVGSAIVLLITHFIYNFLQEKKFSNLF</sequence>
<dbReference type="Pfam" id="PF14378">
    <property type="entry name" value="PAP2_3"/>
    <property type="match status" value="1"/>
</dbReference>
<dbReference type="AlphaFoldDB" id="A0A378I2F9"/>
<feature type="transmembrane region" description="Helical" evidence="1">
    <location>
        <begin position="12"/>
        <end position="34"/>
    </location>
</feature>
<evidence type="ECO:0000256" key="1">
    <source>
        <dbReference type="SAM" id="Phobius"/>
    </source>
</evidence>
<evidence type="ECO:0000259" key="2">
    <source>
        <dbReference type="Pfam" id="PF14378"/>
    </source>
</evidence>
<dbReference type="PROSITE" id="PS51257">
    <property type="entry name" value="PROKAR_LIPOPROTEIN"/>
    <property type="match status" value="1"/>
</dbReference>
<dbReference type="EMBL" id="UGNV01000001">
    <property type="protein sequence ID" value="STX29173.1"/>
    <property type="molecule type" value="Genomic_DNA"/>
</dbReference>
<protein>
    <recommendedName>
        <fullName evidence="2">Inositolphosphotransferase Aur1/Ipt1 domain-containing protein</fullName>
    </recommendedName>
</protein>
<gene>
    <name evidence="3" type="ORF">NCTC13315_01708</name>
</gene>
<keyword evidence="1" id="KW-0812">Transmembrane</keyword>
<feature type="transmembrane region" description="Helical" evidence="1">
    <location>
        <begin position="77"/>
        <end position="96"/>
    </location>
</feature>
<feature type="transmembrane region" description="Helical" evidence="1">
    <location>
        <begin position="227"/>
        <end position="246"/>
    </location>
</feature>
<evidence type="ECO:0000313" key="3">
    <source>
        <dbReference type="EMBL" id="STX29173.1"/>
    </source>
</evidence>
<feature type="domain" description="Inositolphosphotransferase Aur1/Ipt1" evidence="2">
    <location>
        <begin position="110"/>
        <end position="289"/>
    </location>
</feature>
<dbReference type="OrthoDB" id="5653236at2"/>
<dbReference type="RefSeq" id="WP_115302867.1">
    <property type="nucleotide sequence ID" value="NZ_CAAAHO010000004.1"/>
</dbReference>
<organism evidence="3 4">
    <name type="scientific">Legionella beliardensis</name>
    <dbReference type="NCBI Taxonomy" id="91822"/>
    <lineage>
        <taxon>Bacteria</taxon>
        <taxon>Pseudomonadati</taxon>
        <taxon>Pseudomonadota</taxon>
        <taxon>Gammaproteobacteria</taxon>
        <taxon>Legionellales</taxon>
        <taxon>Legionellaceae</taxon>
        <taxon>Legionella</taxon>
    </lineage>
</organism>
<feature type="transmembrane region" description="Helical" evidence="1">
    <location>
        <begin position="278"/>
        <end position="295"/>
    </location>
</feature>
<feature type="transmembrane region" description="Helical" evidence="1">
    <location>
        <begin position="253"/>
        <end position="272"/>
    </location>
</feature>
<keyword evidence="1" id="KW-0472">Membrane</keyword>
<feature type="transmembrane region" description="Helical" evidence="1">
    <location>
        <begin position="167"/>
        <end position="187"/>
    </location>
</feature>
<dbReference type="GO" id="GO:0016020">
    <property type="term" value="C:membrane"/>
    <property type="evidence" value="ECO:0007669"/>
    <property type="project" value="UniProtKB-SubCell"/>
</dbReference>
<accession>A0A378I2F9</accession>
<evidence type="ECO:0000313" key="4">
    <source>
        <dbReference type="Proteomes" id="UP000254968"/>
    </source>
</evidence>
<feature type="transmembrane region" description="Helical" evidence="1">
    <location>
        <begin position="46"/>
        <end position="65"/>
    </location>
</feature>